<evidence type="ECO:0000313" key="2">
    <source>
        <dbReference type="Proteomes" id="UP000192257"/>
    </source>
</evidence>
<organism evidence="1 2">
    <name type="scientific">Trypanosoma theileri</name>
    <dbReference type="NCBI Taxonomy" id="67003"/>
    <lineage>
        <taxon>Eukaryota</taxon>
        <taxon>Discoba</taxon>
        <taxon>Euglenozoa</taxon>
        <taxon>Kinetoplastea</taxon>
        <taxon>Metakinetoplastina</taxon>
        <taxon>Trypanosomatida</taxon>
        <taxon>Trypanosomatidae</taxon>
        <taxon>Trypanosoma</taxon>
    </lineage>
</organism>
<proteinExistence type="predicted"/>
<evidence type="ECO:0000313" key="1">
    <source>
        <dbReference type="EMBL" id="ORC89242.1"/>
    </source>
</evidence>
<keyword evidence="2" id="KW-1185">Reference proteome</keyword>
<gene>
    <name evidence="1" type="ORF">TM35_000132460</name>
</gene>
<dbReference type="EMBL" id="NBCO01000013">
    <property type="protein sequence ID" value="ORC89242.1"/>
    <property type="molecule type" value="Genomic_DNA"/>
</dbReference>
<dbReference type="AlphaFoldDB" id="A0A1X0NX36"/>
<dbReference type="GeneID" id="39985242"/>
<protein>
    <submittedName>
        <fullName evidence="1">Uncharacterized protein</fullName>
    </submittedName>
</protein>
<dbReference type="OrthoDB" id="262657at2759"/>
<dbReference type="RefSeq" id="XP_028883308.1">
    <property type="nucleotide sequence ID" value="XM_029025462.1"/>
</dbReference>
<dbReference type="CDD" id="cd11296">
    <property type="entry name" value="O-FucT_like"/>
    <property type="match status" value="1"/>
</dbReference>
<name>A0A1X0NX36_9TRYP</name>
<sequence>MSNTYRRILFILYTLLFFLVTWLFGANLNYYNNGWDYVNPSAILPNSVQSNSSDLFTLYPFDADLDTLELTEEELQDVSNRQEAFVSYNASGPHRVCPEKYIIAKAQYGRHHNQMEEYMNIILWAERLNRTAVFGGFWVEGTLVHPAKIYNISEIAQRYCVITEDVLEEKLLASPFLENLTYTCYGTCLKRPPLTSLFERMQPQGKRVGVPGFIPWSRRNRILKEAFAIFRAQKADVIVIGGQYAFLLHHGLLHHAAIYSLLQPSPFVRKKVDEFLNYYFSSGNQYIAIHKRHRESSCKKELVEKMPNFREYTHLSPQREKQPLAHCNISIPYLDALHTSLGLKLFSFPLFVAHDGQDKNAVRELAMRGARMYDKDYYPHFEDCEYGLCALAVDYFLLVEGEYFSGNVISSVTQNVCFARLGKGKACHGMEPGIIRLLAHDVLQPFKRY</sequence>
<dbReference type="VEuPathDB" id="TriTrypDB:TM35_000132460"/>
<comment type="caution">
    <text evidence="1">The sequence shown here is derived from an EMBL/GenBank/DDBJ whole genome shotgun (WGS) entry which is preliminary data.</text>
</comment>
<accession>A0A1X0NX36</accession>
<dbReference type="Proteomes" id="UP000192257">
    <property type="component" value="Unassembled WGS sequence"/>
</dbReference>
<dbReference type="Gene3D" id="3.40.50.11350">
    <property type="match status" value="1"/>
</dbReference>
<reference evidence="1 2" key="1">
    <citation type="submission" date="2017-03" db="EMBL/GenBank/DDBJ databases">
        <title>An alternative strategy for trypanosome survival in the mammalian bloodstream revealed through genome and transcriptome analysis of the ubiquitous bovine parasite Trypanosoma (Megatrypanum) theileri.</title>
        <authorList>
            <person name="Kelly S."/>
            <person name="Ivens A."/>
            <person name="Mott A."/>
            <person name="O'Neill E."/>
            <person name="Emms D."/>
            <person name="Macleod O."/>
            <person name="Voorheis P."/>
            <person name="Matthews J."/>
            <person name="Matthews K."/>
            <person name="Carrington M."/>
        </authorList>
    </citation>
    <scope>NUCLEOTIDE SEQUENCE [LARGE SCALE GENOMIC DNA]</scope>
    <source>
        <strain evidence="1">Edinburgh</strain>
    </source>
</reference>